<dbReference type="Pfam" id="PF13472">
    <property type="entry name" value="Lipase_GDSL_2"/>
    <property type="match status" value="1"/>
</dbReference>
<dbReference type="Gene3D" id="3.40.50.1110">
    <property type="entry name" value="SGNH hydrolase"/>
    <property type="match status" value="1"/>
</dbReference>
<keyword evidence="2" id="KW-0378">Hydrolase</keyword>
<protein>
    <submittedName>
        <fullName evidence="2">Lipase/acylhydrolase</fullName>
    </submittedName>
</protein>
<dbReference type="AlphaFoldDB" id="A0A0U1NSQ5"/>
<dbReference type="CDD" id="cd00229">
    <property type="entry name" value="SGNH_hydrolase"/>
    <property type="match status" value="1"/>
</dbReference>
<gene>
    <name evidence="2" type="ORF">BN000_00987</name>
</gene>
<proteinExistence type="predicted"/>
<keyword evidence="3" id="KW-1185">Reference proteome</keyword>
<evidence type="ECO:0000313" key="2">
    <source>
        <dbReference type="EMBL" id="CRK81089.1"/>
    </source>
</evidence>
<dbReference type="OrthoDB" id="2449793at2"/>
<feature type="domain" description="SGNH hydrolase-type esterase" evidence="1">
    <location>
        <begin position="86"/>
        <end position="269"/>
    </location>
</feature>
<evidence type="ECO:0000259" key="1">
    <source>
        <dbReference type="Pfam" id="PF13472"/>
    </source>
</evidence>
<dbReference type="EMBL" id="CVRB01000001">
    <property type="protein sequence ID" value="CRK81089.1"/>
    <property type="molecule type" value="Genomic_DNA"/>
</dbReference>
<dbReference type="STRING" id="1499688.BN000_00987"/>
<dbReference type="InterPro" id="IPR036514">
    <property type="entry name" value="SGNH_hydro_sf"/>
</dbReference>
<sequence length="286" mass="32105">MKGKILVTGLAICFISVLIIGNKSYNNKISTKAKASKIAYQKDLEKEKEMEKQNKIKSLTPDGKPLSVIDYLQYVYLKNGSVTISLLGSSATEGTGASKVENSWGGRLKSNLNKDLLQRNVQNLTINNDGFIAYSTEKLITDNKVDLLISQKPDLVIFETALLSDYEQNVPVKKTLNNISESVTTIKKSLPNTRIIIQSPNPSTKTIGKNKTGITYDEYVKQSSALITSNNWEYVDIFNGYQSKLKEKNLELKDTLFDGLHPNDTGYEIWFGLLNDYLNQKQNLKF</sequence>
<dbReference type="Proteomes" id="UP000199087">
    <property type="component" value="Unassembled WGS sequence"/>
</dbReference>
<evidence type="ECO:0000313" key="3">
    <source>
        <dbReference type="Proteomes" id="UP000199087"/>
    </source>
</evidence>
<accession>A0A0U1NSQ5</accession>
<dbReference type="SUPFAM" id="SSF52266">
    <property type="entry name" value="SGNH hydrolase"/>
    <property type="match status" value="1"/>
</dbReference>
<dbReference type="InterPro" id="IPR013830">
    <property type="entry name" value="SGNH_hydro"/>
</dbReference>
<reference evidence="3" key="1">
    <citation type="submission" date="2015-05" db="EMBL/GenBank/DDBJ databases">
        <authorList>
            <person name="Urmite Genomes"/>
        </authorList>
    </citation>
    <scope>NUCLEOTIDE SEQUENCE [LARGE SCALE GENOMIC DNA]</scope>
    <source>
        <strain evidence="3">LF1</strain>
    </source>
</reference>
<name>A0A0U1NSQ5_9BACI</name>
<dbReference type="RefSeq" id="WP_090631619.1">
    <property type="nucleotide sequence ID" value="NZ_CVRB01000001.1"/>
</dbReference>
<dbReference type="GO" id="GO:0016787">
    <property type="term" value="F:hydrolase activity"/>
    <property type="evidence" value="ECO:0007669"/>
    <property type="project" value="UniProtKB-KW"/>
</dbReference>
<organism evidence="2 3">
    <name type="scientific">Neobacillus massiliamazoniensis</name>
    <dbReference type="NCBI Taxonomy" id="1499688"/>
    <lineage>
        <taxon>Bacteria</taxon>
        <taxon>Bacillati</taxon>
        <taxon>Bacillota</taxon>
        <taxon>Bacilli</taxon>
        <taxon>Bacillales</taxon>
        <taxon>Bacillaceae</taxon>
        <taxon>Neobacillus</taxon>
    </lineage>
</organism>